<dbReference type="InterPro" id="IPR039425">
    <property type="entry name" value="RNA_pol_sigma-70-like"/>
</dbReference>
<dbReference type="PANTHER" id="PTHR43133">
    <property type="entry name" value="RNA POLYMERASE ECF-TYPE SIGMA FACTO"/>
    <property type="match status" value="1"/>
</dbReference>
<dbReference type="Pfam" id="PF22029">
    <property type="entry name" value="PhyR_sigma2"/>
    <property type="match status" value="1"/>
</dbReference>
<keyword evidence="4" id="KW-0804">Transcription</keyword>
<dbReference type="RefSeq" id="WP_027262002.1">
    <property type="nucleotide sequence ID" value="NZ_FPAW01000053.1"/>
</dbReference>
<dbReference type="AlphaFoldDB" id="A0A1I7E9T6"/>
<evidence type="ECO:0000256" key="4">
    <source>
        <dbReference type="ARBA" id="ARBA00023163"/>
    </source>
</evidence>
<evidence type="ECO:0000256" key="2">
    <source>
        <dbReference type="ARBA" id="ARBA00023015"/>
    </source>
</evidence>
<sequence>MPRRSDEIEINIPHLRRFALALTRNRDQADDLVHDTVERALSRWYLRNPGLALRPWLFAILRNLHISGHRKRARLPVDVDAEIDSIASLRSTAEDRIELMQVLQMLTRLPEDQRAAILLVSVEGFTYSETARIMDIPVGTLMSRLSRGRQRLRDMVDTPPEQRLRRVV</sequence>
<dbReference type="Proteomes" id="UP000182466">
    <property type="component" value="Unassembled WGS sequence"/>
</dbReference>
<keyword evidence="8" id="KW-1185">Reference proteome</keyword>
<dbReference type="InterPro" id="IPR053866">
    <property type="entry name" value="PhyR_sigma2"/>
</dbReference>
<dbReference type="GO" id="GO:0016987">
    <property type="term" value="F:sigma factor activity"/>
    <property type="evidence" value="ECO:0007669"/>
    <property type="project" value="UniProtKB-KW"/>
</dbReference>
<accession>A0A1I7E9T6</accession>
<keyword evidence="2" id="KW-0805">Transcription regulation</keyword>
<dbReference type="SUPFAM" id="SSF88946">
    <property type="entry name" value="Sigma2 domain of RNA polymerase sigma factors"/>
    <property type="match status" value="1"/>
</dbReference>
<dbReference type="GO" id="GO:0003677">
    <property type="term" value="F:DNA binding"/>
    <property type="evidence" value="ECO:0007669"/>
    <property type="project" value="InterPro"/>
</dbReference>
<dbReference type="EMBL" id="FPAW01000053">
    <property type="protein sequence ID" value="SFU20698.1"/>
    <property type="molecule type" value="Genomic_DNA"/>
</dbReference>
<dbReference type="InterPro" id="IPR013249">
    <property type="entry name" value="RNA_pol_sigma70_r4_t2"/>
</dbReference>
<evidence type="ECO:0000313" key="8">
    <source>
        <dbReference type="Proteomes" id="UP000182466"/>
    </source>
</evidence>
<dbReference type="STRING" id="999627.SAMN05216236_1539"/>
<evidence type="ECO:0000256" key="1">
    <source>
        <dbReference type="ARBA" id="ARBA00010641"/>
    </source>
</evidence>
<dbReference type="OrthoDB" id="9803470at2"/>
<dbReference type="Gene3D" id="1.10.10.10">
    <property type="entry name" value="Winged helix-like DNA-binding domain superfamily/Winged helix DNA-binding domain"/>
    <property type="match status" value="1"/>
</dbReference>
<feature type="domain" description="RNA polymerase sigma factor 70 region 4 type 2" evidence="5">
    <location>
        <begin position="100"/>
        <end position="152"/>
    </location>
</feature>
<dbReference type="PANTHER" id="PTHR43133:SF25">
    <property type="entry name" value="RNA POLYMERASE SIGMA FACTOR RFAY-RELATED"/>
    <property type="match status" value="1"/>
</dbReference>
<reference evidence="7 8" key="1">
    <citation type="submission" date="2016-10" db="EMBL/GenBank/DDBJ databases">
        <authorList>
            <person name="de Groot N.N."/>
        </authorList>
    </citation>
    <scope>NUCLEOTIDE SEQUENCE [LARGE SCALE GENOMIC DNA]</scope>
    <source>
        <strain evidence="7 8">CGMCC 1.10959</strain>
    </source>
</reference>
<name>A0A1I7E9T6_9RHOB</name>
<proteinExistence type="inferred from homology"/>
<dbReference type="Gene3D" id="1.10.1740.10">
    <property type="match status" value="1"/>
</dbReference>
<dbReference type="SUPFAM" id="SSF88659">
    <property type="entry name" value="Sigma3 and sigma4 domains of RNA polymerase sigma factors"/>
    <property type="match status" value="1"/>
</dbReference>
<feature type="domain" description="PhyR sigma2" evidence="6">
    <location>
        <begin position="9"/>
        <end position="61"/>
    </location>
</feature>
<evidence type="ECO:0000313" key="7">
    <source>
        <dbReference type="EMBL" id="SFU20698.1"/>
    </source>
</evidence>
<dbReference type="eggNOG" id="COG1595">
    <property type="taxonomic scope" value="Bacteria"/>
</dbReference>
<dbReference type="GO" id="GO:0006352">
    <property type="term" value="P:DNA-templated transcription initiation"/>
    <property type="evidence" value="ECO:0007669"/>
    <property type="project" value="InterPro"/>
</dbReference>
<evidence type="ECO:0000259" key="6">
    <source>
        <dbReference type="Pfam" id="PF22029"/>
    </source>
</evidence>
<protein>
    <submittedName>
        <fullName evidence="7">RNA polymerase sigma-70 factor, ECF subfamily</fullName>
    </submittedName>
</protein>
<dbReference type="InterPro" id="IPR036388">
    <property type="entry name" value="WH-like_DNA-bd_sf"/>
</dbReference>
<dbReference type="InterPro" id="IPR013324">
    <property type="entry name" value="RNA_pol_sigma_r3/r4-like"/>
</dbReference>
<evidence type="ECO:0000259" key="5">
    <source>
        <dbReference type="Pfam" id="PF08281"/>
    </source>
</evidence>
<dbReference type="NCBIfam" id="TIGR02937">
    <property type="entry name" value="sigma70-ECF"/>
    <property type="match status" value="1"/>
</dbReference>
<dbReference type="InterPro" id="IPR013325">
    <property type="entry name" value="RNA_pol_sigma_r2"/>
</dbReference>
<comment type="similarity">
    <text evidence="1">Belongs to the sigma-70 factor family. ECF subfamily.</text>
</comment>
<keyword evidence="3" id="KW-0731">Sigma factor</keyword>
<gene>
    <name evidence="7" type="ORF">SAMN05216236_1539</name>
</gene>
<dbReference type="Pfam" id="PF08281">
    <property type="entry name" value="Sigma70_r4_2"/>
    <property type="match status" value="1"/>
</dbReference>
<dbReference type="InterPro" id="IPR014284">
    <property type="entry name" value="RNA_pol_sigma-70_dom"/>
</dbReference>
<organism evidence="7 8">
    <name type="scientific">Sedimentitalea nanhaiensis</name>
    <dbReference type="NCBI Taxonomy" id="999627"/>
    <lineage>
        <taxon>Bacteria</taxon>
        <taxon>Pseudomonadati</taxon>
        <taxon>Pseudomonadota</taxon>
        <taxon>Alphaproteobacteria</taxon>
        <taxon>Rhodobacterales</taxon>
        <taxon>Paracoccaceae</taxon>
        <taxon>Sedimentitalea</taxon>
    </lineage>
</organism>
<evidence type="ECO:0000256" key="3">
    <source>
        <dbReference type="ARBA" id="ARBA00023082"/>
    </source>
</evidence>
<dbReference type="CDD" id="cd06171">
    <property type="entry name" value="Sigma70_r4"/>
    <property type="match status" value="1"/>
</dbReference>